<dbReference type="AlphaFoldDB" id="A0A0C9UQ98"/>
<dbReference type="OrthoDB" id="2906425at2759"/>
<reference evidence="2 3" key="1">
    <citation type="submission" date="2014-06" db="EMBL/GenBank/DDBJ databases">
        <title>Evolutionary Origins and Diversification of the Mycorrhizal Mutualists.</title>
        <authorList>
            <consortium name="DOE Joint Genome Institute"/>
            <consortium name="Mycorrhizal Genomics Consortium"/>
            <person name="Kohler A."/>
            <person name="Kuo A."/>
            <person name="Nagy L.G."/>
            <person name="Floudas D."/>
            <person name="Copeland A."/>
            <person name="Barry K.W."/>
            <person name="Cichocki N."/>
            <person name="Veneault-Fourrey C."/>
            <person name="LaButti K."/>
            <person name="Lindquist E.A."/>
            <person name="Lipzen A."/>
            <person name="Lundell T."/>
            <person name="Morin E."/>
            <person name="Murat C."/>
            <person name="Riley R."/>
            <person name="Ohm R."/>
            <person name="Sun H."/>
            <person name="Tunlid A."/>
            <person name="Henrissat B."/>
            <person name="Grigoriev I.V."/>
            <person name="Hibbett D.S."/>
            <person name="Martin F."/>
        </authorList>
    </citation>
    <scope>NUCLEOTIDE SEQUENCE [LARGE SCALE GENOMIC DNA]</scope>
    <source>
        <strain evidence="2 3">SS14</strain>
    </source>
</reference>
<evidence type="ECO:0000313" key="2">
    <source>
        <dbReference type="EMBL" id="KIJ27520.1"/>
    </source>
</evidence>
<feature type="compositionally biased region" description="Basic and acidic residues" evidence="1">
    <location>
        <begin position="134"/>
        <end position="148"/>
    </location>
</feature>
<keyword evidence="3" id="KW-1185">Reference proteome</keyword>
<proteinExistence type="predicted"/>
<name>A0A0C9UQ98_SPHS4</name>
<dbReference type="HOGENOM" id="CLU_1759954_0_0_1"/>
<dbReference type="EMBL" id="KN837332">
    <property type="protein sequence ID" value="KIJ27520.1"/>
    <property type="molecule type" value="Genomic_DNA"/>
</dbReference>
<accession>A0A0C9UQ98</accession>
<gene>
    <name evidence="2" type="ORF">M422DRAFT_71619</name>
</gene>
<sequence length="148" mass="17553">MHADFDAQDMLFTINDGHPRLTAVIDWEFSHTVPLYFLYKYPIFIQDVDWSKELYTRNVVLRSSFRRSLRNQFTNSLQDFEQAKVTLPNGKCSRLNRFSQIFMQGTDWDWSFMEGVVREYVQSEKESTGNTYKGRADWTPDHDTDTES</sequence>
<evidence type="ECO:0000313" key="3">
    <source>
        <dbReference type="Proteomes" id="UP000054279"/>
    </source>
</evidence>
<feature type="region of interest" description="Disordered" evidence="1">
    <location>
        <begin position="126"/>
        <end position="148"/>
    </location>
</feature>
<evidence type="ECO:0000256" key="1">
    <source>
        <dbReference type="SAM" id="MobiDB-lite"/>
    </source>
</evidence>
<evidence type="ECO:0008006" key="4">
    <source>
        <dbReference type="Google" id="ProtNLM"/>
    </source>
</evidence>
<dbReference type="Proteomes" id="UP000054279">
    <property type="component" value="Unassembled WGS sequence"/>
</dbReference>
<organism evidence="2 3">
    <name type="scientific">Sphaerobolus stellatus (strain SS14)</name>
    <dbReference type="NCBI Taxonomy" id="990650"/>
    <lineage>
        <taxon>Eukaryota</taxon>
        <taxon>Fungi</taxon>
        <taxon>Dikarya</taxon>
        <taxon>Basidiomycota</taxon>
        <taxon>Agaricomycotina</taxon>
        <taxon>Agaricomycetes</taxon>
        <taxon>Phallomycetidae</taxon>
        <taxon>Geastrales</taxon>
        <taxon>Sphaerobolaceae</taxon>
        <taxon>Sphaerobolus</taxon>
    </lineage>
</organism>
<protein>
    <recommendedName>
        <fullName evidence="4">Aminoglycoside phosphotransferase domain-containing protein</fullName>
    </recommendedName>
</protein>